<protein>
    <recommendedName>
        <fullName evidence="3">Phage terminase-like protein, large subunit, contains N-terminal HTH domain</fullName>
    </recommendedName>
</protein>
<dbReference type="EMBL" id="JBHMAU010000046">
    <property type="protein sequence ID" value="MFB9776126.1"/>
    <property type="molecule type" value="Genomic_DNA"/>
</dbReference>
<keyword evidence="2" id="KW-1185">Reference proteome</keyword>
<dbReference type="RefSeq" id="WP_376839826.1">
    <property type="nucleotide sequence ID" value="NZ_JBHMAU010000046.1"/>
</dbReference>
<reference evidence="1 2" key="1">
    <citation type="submission" date="2024-09" db="EMBL/GenBank/DDBJ databases">
        <authorList>
            <person name="Sun Q."/>
            <person name="Mori K."/>
        </authorList>
    </citation>
    <scope>NUCLEOTIDE SEQUENCE [LARGE SCALE GENOMIC DNA]</scope>
    <source>
        <strain evidence="1 2">JCM 11683</strain>
    </source>
</reference>
<accession>A0ABV5X0Z9</accession>
<evidence type="ECO:0000313" key="2">
    <source>
        <dbReference type="Proteomes" id="UP001589707"/>
    </source>
</evidence>
<organism evidence="1 2">
    <name type="scientific">Brevibacterium otitidis</name>
    <dbReference type="NCBI Taxonomy" id="53364"/>
    <lineage>
        <taxon>Bacteria</taxon>
        <taxon>Bacillati</taxon>
        <taxon>Actinomycetota</taxon>
        <taxon>Actinomycetes</taxon>
        <taxon>Micrococcales</taxon>
        <taxon>Brevibacteriaceae</taxon>
        <taxon>Brevibacterium</taxon>
    </lineage>
</organism>
<sequence>MPWKPQHEGDFPTLGWSVIDWITENLAAPDRLEYEPLIPYAEQEDFILRFYEIDPATGRRKIRRGVLSRPRGWGKSPIVGAIMAAEALGNVVFDGWDANGQPVGKPWASIVTPLVQVAAVSEDQTRNTWSALLEMLEGPVVDNYPGLEPMSSFVNLPRGWMRFITSSGTSVKGARTVFSALDQTESWFSSNGGHKLHETMDSNAAKMGGSYIETPNAFVPGTDSVAERTASYWAQIQEGTAKATGLYYDHREAPADTDLADRESLTLGLRIAYGDAAKHPDGCLIHEPPCPPGHADLESRIQSMWDPTKDVQVSRADWLNQITHASDSWLSKPEVIAAVDMMKTVDATEPIVLGFDGSRGRVKGHADATAIIGCRVSDGHLFEIGIWEQPKNFTPTKDEPFWQVPVDEVELVLHNTFRDYRVVGLYADPSGWASNVAAWEAKYGHRLRVKSKRDAPMTMWPRGKGIQIAEYVKKFHDAVVNRECSIDGSSVFVRHLLNARRRHKTSGVLLYKSFPESPDKIDAAYAAVMAWTARLDAVAKGVGRKRNPTSKRITVVRR</sequence>
<evidence type="ECO:0008006" key="3">
    <source>
        <dbReference type="Google" id="ProtNLM"/>
    </source>
</evidence>
<comment type="caution">
    <text evidence="1">The sequence shown here is derived from an EMBL/GenBank/DDBJ whole genome shotgun (WGS) entry which is preliminary data.</text>
</comment>
<evidence type="ECO:0000313" key="1">
    <source>
        <dbReference type="EMBL" id="MFB9776126.1"/>
    </source>
</evidence>
<proteinExistence type="predicted"/>
<gene>
    <name evidence="1" type="ORF">ACFFN1_06880</name>
</gene>
<name>A0ABV5X0Z9_9MICO</name>
<dbReference type="Proteomes" id="UP001589707">
    <property type="component" value="Unassembled WGS sequence"/>
</dbReference>